<dbReference type="HOGENOM" id="CLU_2540421_0_0_5"/>
<keyword evidence="3" id="KW-1185">Reference proteome</keyword>
<dbReference type="SUPFAM" id="SSF88723">
    <property type="entry name" value="PIN domain-like"/>
    <property type="match status" value="1"/>
</dbReference>
<dbReference type="STRING" id="293614.A1C_00820"/>
<feature type="domain" description="PIN" evidence="1">
    <location>
        <begin position="1"/>
        <end position="70"/>
    </location>
</feature>
<accession>A8GM69</accession>
<organism evidence="2 3">
    <name type="scientific">Rickettsia akari (strain Hartford)</name>
    <dbReference type="NCBI Taxonomy" id="293614"/>
    <lineage>
        <taxon>Bacteria</taxon>
        <taxon>Pseudomonadati</taxon>
        <taxon>Pseudomonadota</taxon>
        <taxon>Alphaproteobacteria</taxon>
        <taxon>Rickettsiales</taxon>
        <taxon>Rickettsiaceae</taxon>
        <taxon>Rickettsieae</taxon>
        <taxon>Rickettsia</taxon>
        <taxon>spotted fever group</taxon>
    </lineage>
</organism>
<dbReference type="Pfam" id="PF01850">
    <property type="entry name" value="PIN"/>
    <property type="match status" value="1"/>
</dbReference>
<proteinExistence type="predicted"/>
<dbReference type="InterPro" id="IPR002716">
    <property type="entry name" value="PIN_dom"/>
</dbReference>
<gene>
    <name evidence="2" type="ordered locus">A1C_00820</name>
</gene>
<evidence type="ECO:0000259" key="1">
    <source>
        <dbReference type="Pfam" id="PF01850"/>
    </source>
</evidence>
<reference evidence="2" key="1">
    <citation type="submission" date="2007-09" db="EMBL/GenBank/DDBJ databases">
        <title>Complete Genome Sequence of Rickettsia akari.</title>
        <authorList>
            <person name="Madan A."/>
            <person name="Fahey J."/>
            <person name="Helton E."/>
            <person name="Ketteman M."/>
            <person name="Madan A."/>
            <person name="Rodrigues S."/>
            <person name="Sanchez A."/>
            <person name="Whiting M."/>
            <person name="Dasch G."/>
            <person name="Eremeeva M."/>
        </authorList>
    </citation>
    <scope>NUCLEOTIDE SEQUENCE</scope>
    <source>
        <strain evidence="2">Hartford</strain>
    </source>
</reference>
<name>A8GM69_RICAH</name>
<dbReference type="Proteomes" id="UP000006830">
    <property type="component" value="Chromosome"/>
</dbReference>
<dbReference type="InterPro" id="IPR029060">
    <property type="entry name" value="PIN-like_dom_sf"/>
</dbReference>
<dbReference type="Gene3D" id="3.40.50.1010">
    <property type="entry name" value="5'-nuclease"/>
    <property type="match status" value="1"/>
</dbReference>
<evidence type="ECO:0000313" key="3">
    <source>
        <dbReference type="Proteomes" id="UP000006830"/>
    </source>
</evidence>
<dbReference type="AlphaFoldDB" id="A8GM69"/>
<dbReference type="EMBL" id="CP000847">
    <property type="protein sequence ID" value="ABV74494.1"/>
    <property type="molecule type" value="Genomic_DNA"/>
</dbReference>
<dbReference type="KEGG" id="rak:A1C_00820"/>
<protein>
    <submittedName>
        <fullName evidence="2">Toxin of toxin-antitoxin system</fullName>
    </submittedName>
</protein>
<sequence length="83" mass="9667">MLDTNICVYAINKQPDSYHNNLALLAKNNTIAILSIVLAKFQYGVSKSKKKEQNQNKFDVFLSRLEIIDFSMYFLLWRITYGT</sequence>
<evidence type="ECO:0000313" key="2">
    <source>
        <dbReference type="EMBL" id="ABV74494.1"/>
    </source>
</evidence>
<dbReference type="eggNOG" id="COG1487">
    <property type="taxonomic scope" value="Bacteria"/>
</dbReference>